<feature type="coiled-coil region" evidence="1">
    <location>
        <begin position="56"/>
        <end position="84"/>
    </location>
</feature>
<dbReference type="EMBL" id="CP033893">
    <property type="protein sequence ID" value="QDL32601.1"/>
    <property type="molecule type" value="Genomic_DNA"/>
</dbReference>
<gene>
    <name evidence="2" type="ORF">EGO53_12705</name>
</gene>
<sequence>MKRIFLACVAQWSCFSLQASVDWQYHAAQPLDNKISEEYQQKRSGLKHKVWSAEGVALANEKALELERQRAAAEQANRQQLKTLYGEYHYPCGRRKQEYRKLCNLPRGMTDFPGHKRHP</sequence>
<dbReference type="Proteomes" id="UP000317572">
    <property type="component" value="Chromosome"/>
</dbReference>
<accession>A0A515CWR1</accession>
<organism evidence="2 3">
    <name type="scientific">Serratia liquefaciens</name>
    <dbReference type="NCBI Taxonomy" id="614"/>
    <lineage>
        <taxon>Bacteria</taxon>
        <taxon>Pseudomonadati</taxon>
        <taxon>Pseudomonadota</taxon>
        <taxon>Gammaproteobacteria</taxon>
        <taxon>Enterobacterales</taxon>
        <taxon>Yersiniaceae</taxon>
        <taxon>Serratia</taxon>
    </lineage>
</organism>
<proteinExistence type="predicted"/>
<name>A0A515CWR1_SERLI</name>
<protein>
    <submittedName>
        <fullName evidence="2">Uncharacterized protein</fullName>
    </submittedName>
</protein>
<dbReference type="RefSeq" id="WP_142815420.1">
    <property type="nucleotide sequence ID" value="NZ_CAMITJ010000001.1"/>
</dbReference>
<evidence type="ECO:0000313" key="2">
    <source>
        <dbReference type="EMBL" id="QDL32601.1"/>
    </source>
</evidence>
<evidence type="ECO:0000256" key="1">
    <source>
        <dbReference type="SAM" id="Coils"/>
    </source>
</evidence>
<dbReference type="AlphaFoldDB" id="A0A515CWR1"/>
<dbReference type="STRING" id="614.XJ20_13890"/>
<reference evidence="2 3" key="1">
    <citation type="submission" date="2018-11" db="EMBL/GenBank/DDBJ databases">
        <title>The first complete genome of Serratia liquefaciens isolated from metalophyte plant revel distinctness adaptive mechanisms in an extreme habitat.</title>
        <authorList>
            <person name="Caneschi W.L."/>
            <person name="Sanchez A.B."/>
            <person name="Felestrino E.B."/>
            <person name="Assis R.A.B."/>
            <person name="Lemes C.G.C."/>
            <person name="Cordeiro I.F."/>
            <person name="Fonseca N.P."/>
            <person name="Villa M."/>
            <person name="Vieira I.T."/>
            <person name="Moraes L.A."/>
            <person name="Kamino L.H.Y."/>
            <person name="do Carmo F."/>
            <person name="Garcia C.M."/>
            <person name="Almeida N.F."/>
            <person name="Silva R.S."/>
            <person name="Ferro J.A."/>
            <person name="Ferro M.I.T."/>
            <person name="Varani A.M."/>
            <person name="Ferreira R.M."/>
            <person name="dos Santos V.L."/>
            <person name="Silva U.C."/>
            <person name="Setubal J.C."/>
            <person name="Moreira L.M."/>
        </authorList>
    </citation>
    <scope>NUCLEOTIDE SEQUENCE [LARGE SCALE GENOMIC DNA]</scope>
    <source>
        <strain evidence="2 3">FG3</strain>
    </source>
</reference>
<evidence type="ECO:0000313" key="3">
    <source>
        <dbReference type="Proteomes" id="UP000317572"/>
    </source>
</evidence>
<keyword evidence="1" id="KW-0175">Coiled coil</keyword>